<reference evidence="1 2" key="2">
    <citation type="journal article" date="2022" name="Mol. Ecol. Resour.">
        <title>The genomes of chicory, endive, great burdock and yacon provide insights into Asteraceae paleo-polyploidization history and plant inulin production.</title>
        <authorList>
            <person name="Fan W."/>
            <person name="Wang S."/>
            <person name="Wang H."/>
            <person name="Wang A."/>
            <person name="Jiang F."/>
            <person name="Liu H."/>
            <person name="Zhao H."/>
            <person name="Xu D."/>
            <person name="Zhang Y."/>
        </authorList>
    </citation>
    <scope>NUCLEOTIDE SEQUENCE [LARGE SCALE GENOMIC DNA]</scope>
    <source>
        <strain evidence="2">cv. Yunnan</strain>
        <tissue evidence="1">Leaves</tissue>
    </source>
</reference>
<protein>
    <submittedName>
        <fullName evidence="1">Uncharacterized protein</fullName>
    </submittedName>
</protein>
<proteinExistence type="predicted"/>
<gene>
    <name evidence="1" type="ORF">L1987_41891</name>
</gene>
<sequence length="352" mass="37802">MSGQQPSRPWLRLATMRPPPQPAAPSNQAPPPPRPPVIRPTFTPTAPPPPQQPTPTPPPPQQPTPTPSPPRPTLSPVPATNVVEPPALPTPPPSFSAPSTLPSRQPPSKAATGSPPPSTIPVSTTRAVTPPSSPPKIFKPLQQTPPANLVTRQASPPSVSPPKKSHLIPSPPKNISPLVLPSLKQKPFDDNSSPEYNQKTIHVQETKEKPKTSSTVFNGGGVHAHNFTRKPETHKKHWDSEDAGKNIITIAGENKGAIMNITPFSDKQHNFGNNRHKPTTSNNGETDSEAKNKNQNSDSLLKTSFLNSNVQGVNNSIIFNCSISHHDPGIHLTLSTKSDRDSGFHSKENKKG</sequence>
<dbReference type="EMBL" id="CM042030">
    <property type="protein sequence ID" value="KAI3787429.1"/>
    <property type="molecule type" value="Genomic_DNA"/>
</dbReference>
<name>A0ACB9GVF3_9ASTR</name>
<comment type="caution">
    <text evidence="1">The sequence shown here is derived from an EMBL/GenBank/DDBJ whole genome shotgun (WGS) entry which is preliminary data.</text>
</comment>
<evidence type="ECO:0000313" key="2">
    <source>
        <dbReference type="Proteomes" id="UP001056120"/>
    </source>
</evidence>
<accession>A0ACB9GVF3</accession>
<keyword evidence="2" id="KW-1185">Reference proteome</keyword>
<reference evidence="2" key="1">
    <citation type="journal article" date="2022" name="Mol. Ecol. Resour.">
        <title>The genomes of chicory, endive, great burdock and yacon provide insights into Asteraceae palaeo-polyploidization history and plant inulin production.</title>
        <authorList>
            <person name="Fan W."/>
            <person name="Wang S."/>
            <person name="Wang H."/>
            <person name="Wang A."/>
            <person name="Jiang F."/>
            <person name="Liu H."/>
            <person name="Zhao H."/>
            <person name="Xu D."/>
            <person name="Zhang Y."/>
        </authorList>
    </citation>
    <scope>NUCLEOTIDE SEQUENCE [LARGE SCALE GENOMIC DNA]</scope>
    <source>
        <strain evidence="2">cv. Yunnan</strain>
    </source>
</reference>
<organism evidence="1 2">
    <name type="scientific">Smallanthus sonchifolius</name>
    <dbReference type="NCBI Taxonomy" id="185202"/>
    <lineage>
        <taxon>Eukaryota</taxon>
        <taxon>Viridiplantae</taxon>
        <taxon>Streptophyta</taxon>
        <taxon>Embryophyta</taxon>
        <taxon>Tracheophyta</taxon>
        <taxon>Spermatophyta</taxon>
        <taxon>Magnoliopsida</taxon>
        <taxon>eudicotyledons</taxon>
        <taxon>Gunneridae</taxon>
        <taxon>Pentapetalae</taxon>
        <taxon>asterids</taxon>
        <taxon>campanulids</taxon>
        <taxon>Asterales</taxon>
        <taxon>Asteraceae</taxon>
        <taxon>Asteroideae</taxon>
        <taxon>Heliantheae alliance</taxon>
        <taxon>Millerieae</taxon>
        <taxon>Smallanthus</taxon>
    </lineage>
</organism>
<evidence type="ECO:0000313" key="1">
    <source>
        <dbReference type="EMBL" id="KAI3787429.1"/>
    </source>
</evidence>
<dbReference type="Proteomes" id="UP001056120">
    <property type="component" value="Linkage Group LG13"/>
</dbReference>